<protein>
    <submittedName>
        <fullName evidence="1">Uncharacterized protein</fullName>
    </submittedName>
</protein>
<dbReference type="Proteomes" id="UP001234202">
    <property type="component" value="Unassembled WGS sequence"/>
</dbReference>
<accession>A0ACC2XNA0</accession>
<name>A0ACC2XNA0_9TREE</name>
<organism evidence="1 2">
    <name type="scientific">Naganishia onofrii</name>
    <dbReference type="NCBI Taxonomy" id="1851511"/>
    <lineage>
        <taxon>Eukaryota</taxon>
        <taxon>Fungi</taxon>
        <taxon>Dikarya</taxon>
        <taxon>Basidiomycota</taxon>
        <taxon>Agaricomycotina</taxon>
        <taxon>Tremellomycetes</taxon>
        <taxon>Filobasidiales</taxon>
        <taxon>Filobasidiaceae</taxon>
        <taxon>Naganishia</taxon>
    </lineage>
</organism>
<reference evidence="1" key="1">
    <citation type="submission" date="2023-04" db="EMBL/GenBank/DDBJ databases">
        <title>Draft Genome sequencing of Naganishia species isolated from polar environments using Oxford Nanopore Technology.</title>
        <authorList>
            <person name="Leo P."/>
            <person name="Venkateswaran K."/>
        </authorList>
    </citation>
    <scope>NUCLEOTIDE SEQUENCE</scope>
    <source>
        <strain evidence="1">DBVPG 5303</strain>
    </source>
</reference>
<evidence type="ECO:0000313" key="2">
    <source>
        <dbReference type="Proteomes" id="UP001234202"/>
    </source>
</evidence>
<dbReference type="EMBL" id="JASBWV010000008">
    <property type="protein sequence ID" value="KAJ9124860.1"/>
    <property type="molecule type" value="Genomic_DNA"/>
</dbReference>
<evidence type="ECO:0000313" key="1">
    <source>
        <dbReference type="EMBL" id="KAJ9124860.1"/>
    </source>
</evidence>
<comment type="caution">
    <text evidence="1">The sequence shown here is derived from an EMBL/GenBank/DDBJ whole genome shotgun (WGS) entry which is preliminary data.</text>
</comment>
<sequence>MAPVKTKHHHHGHRRSHREEAQEPILPSDVTETVQEIKDGLKVMLDDSVKRVKGVADRVEHQYVTPLANAIGSFASSNPVIFTFLSFFTIFSAIPVLIAIGVITFFLSVLLGTLFSVFFAVTAGILLVAGFILTPILAFTAFMSFLATSSLVGLFLASRLYVCINKAGLSNISGGILDWIEETRLRVFLGLGLSAGGTSSHKGPFDARGETLVVARVITTANRENDEREEDEQTRVGNQDSPAQVMLELVEVHSSVPVSEISVLQDRIDSNVKPTSTASSNPIQGSFATSTKAGLLDKDTESKIAQEAGA</sequence>
<proteinExistence type="predicted"/>
<gene>
    <name evidence="1" type="ORF">QFC24_002789</name>
</gene>
<keyword evidence="2" id="KW-1185">Reference proteome</keyword>